<dbReference type="STRING" id="1776384.GCA_900086585_03883"/>
<evidence type="ECO:0000313" key="2">
    <source>
        <dbReference type="EMBL" id="RHJ88292.1"/>
    </source>
</evidence>
<organism evidence="2 3">
    <name type="scientific">Emergencia timonensis</name>
    <dbReference type="NCBI Taxonomy" id="1776384"/>
    <lineage>
        <taxon>Bacteria</taxon>
        <taxon>Bacillati</taxon>
        <taxon>Bacillota</taxon>
        <taxon>Clostridia</taxon>
        <taxon>Peptostreptococcales</taxon>
        <taxon>Anaerovoracaceae</taxon>
        <taxon>Emergencia</taxon>
    </lineage>
</organism>
<dbReference type="OrthoDB" id="9780488at2"/>
<dbReference type="InterPro" id="IPR018768">
    <property type="entry name" value="DUF2344"/>
</dbReference>
<dbReference type="EMBL" id="QRMS01000002">
    <property type="protein sequence ID" value="RHJ88292.1"/>
    <property type="molecule type" value="Genomic_DNA"/>
</dbReference>
<dbReference type="AlphaFoldDB" id="A0A415E3T9"/>
<evidence type="ECO:0000259" key="1">
    <source>
        <dbReference type="Pfam" id="PF10105"/>
    </source>
</evidence>
<accession>A0A415E3T9</accession>
<comment type="caution">
    <text evidence="2">The sequence shown here is derived from an EMBL/GenBank/DDBJ whole genome shotgun (WGS) entry which is preliminary data.</text>
</comment>
<evidence type="ECO:0000313" key="3">
    <source>
        <dbReference type="Proteomes" id="UP000284841"/>
    </source>
</evidence>
<sequence length="224" mass="25764">MNRYIIRFSKEGYIKYTSHLDMLRLFKRAFKRSRILLEHSQGFNPHPKMGFVQPLSLGYTSKCELLEFETTKDFDPAEIKERLAGVMPEGVELLDCRKLESPVKSLASAVTEAEYEVVFPIPSNREKYAELIKSYLDQEQIIAEKRQKKTKKIVSVDIKGKIREMAVAAGDKLTLHMKLDSGSNSNLSPEQVIASFLTYTGLDVKRYDVEVERTKINFDSKLQF</sequence>
<proteinExistence type="predicted"/>
<name>A0A415E3T9_9FIRM</name>
<feature type="domain" description="DUF2344" evidence="1">
    <location>
        <begin position="3"/>
        <end position="189"/>
    </location>
</feature>
<gene>
    <name evidence="2" type="ORF">DW099_07740</name>
</gene>
<protein>
    <submittedName>
        <fullName evidence="2">DUF2344 domain-containing protein</fullName>
    </submittedName>
</protein>
<dbReference type="Pfam" id="PF10105">
    <property type="entry name" value="DUF2344"/>
    <property type="match status" value="1"/>
</dbReference>
<dbReference type="NCBIfam" id="TIGR03936">
    <property type="entry name" value="sam_1_link_chp"/>
    <property type="match status" value="1"/>
</dbReference>
<dbReference type="Proteomes" id="UP000284841">
    <property type="component" value="Unassembled WGS sequence"/>
</dbReference>
<dbReference type="RefSeq" id="WP_118334924.1">
    <property type="nucleotide sequence ID" value="NZ_AP025567.1"/>
</dbReference>
<keyword evidence="3" id="KW-1185">Reference proteome</keyword>
<reference evidence="2 3" key="1">
    <citation type="submission" date="2018-08" db="EMBL/GenBank/DDBJ databases">
        <title>A genome reference for cultivated species of the human gut microbiota.</title>
        <authorList>
            <person name="Zou Y."/>
            <person name="Xue W."/>
            <person name="Luo G."/>
        </authorList>
    </citation>
    <scope>NUCLEOTIDE SEQUENCE [LARGE SCALE GENOMIC DNA]</scope>
    <source>
        <strain evidence="2 3">AM07-24</strain>
    </source>
</reference>